<feature type="transmembrane region" description="Helical" evidence="1">
    <location>
        <begin position="98"/>
        <end position="118"/>
    </location>
</feature>
<feature type="transmembrane region" description="Helical" evidence="1">
    <location>
        <begin position="30"/>
        <end position="58"/>
    </location>
</feature>
<gene>
    <name evidence="2" type="ORF">BALCAV_0219255</name>
</gene>
<evidence type="ECO:0000256" key="1">
    <source>
        <dbReference type="SAM" id="Phobius"/>
    </source>
</evidence>
<keyword evidence="1" id="KW-1133">Transmembrane helix</keyword>
<keyword evidence="1" id="KW-0812">Transmembrane</keyword>
<keyword evidence="1" id="KW-0472">Membrane</keyword>
<accession>A0A094YR52</accession>
<dbReference type="Proteomes" id="UP000002754">
    <property type="component" value="Unassembled WGS sequence"/>
</dbReference>
<evidence type="ECO:0000313" key="3">
    <source>
        <dbReference type="Proteomes" id="UP000002754"/>
    </source>
</evidence>
<sequence>MFFSKQKTGKPFILCSFSLVYIIYNNDALFYLLFIAFFTFPAVMVGIIISIITDMVLIKMKWTLNKLAHMLIYSLLGLMISLTYSLFILDVWNMEGHIFNAFLSMSATTLYYLLFIYFKD</sequence>
<keyword evidence="3" id="KW-1185">Reference proteome</keyword>
<dbReference type="EMBL" id="ALPT02000091">
    <property type="protein sequence ID" value="KGA95952.1"/>
    <property type="molecule type" value="Genomic_DNA"/>
</dbReference>
<name>A0A094YR52_ALKAL</name>
<proteinExistence type="predicted"/>
<feature type="transmembrane region" description="Helical" evidence="1">
    <location>
        <begin position="70"/>
        <end position="92"/>
    </location>
</feature>
<protein>
    <submittedName>
        <fullName evidence="2">Uncharacterized protein</fullName>
    </submittedName>
</protein>
<organism evidence="2 3">
    <name type="scientific">Alkalihalobacillus alcalophilus ATCC 27647 = CGMCC 1.3604</name>
    <dbReference type="NCBI Taxonomy" id="1218173"/>
    <lineage>
        <taxon>Bacteria</taxon>
        <taxon>Bacillati</taxon>
        <taxon>Bacillota</taxon>
        <taxon>Bacilli</taxon>
        <taxon>Bacillales</taxon>
        <taxon>Bacillaceae</taxon>
        <taxon>Alkalihalobacillus</taxon>
    </lineage>
</organism>
<dbReference type="AlphaFoldDB" id="A0A094YR52"/>
<reference evidence="2 3" key="1">
    <citation type="journal article" date="2014" name="Genome Announc.">
        <title>Draft Genome Sequence of Bacillus alcalophilus AV1934, a Classic Alkaliphile Isolated from Human Feces in 1934.</title>
        <authorList>
            <person name="Attie O."/>
            <person name="Jayaprakash A."/>
            <person name="Shah H."/>
            <person name="Paulsen I.T."/>
            <person name="Morino M."/>
            <person name="Takahashi Y."/>
            <person name="Narumi I."/>
            <person name="Sachidanandam R."/>
            <person name="Satoh K."/>
            <person name="Ito M."/>
            <person name="Krulwich T.A."/>
        </authorList>
    </citation>
    <scope>NUCLEOTIDE SEQUENCE [LARGE SCALE GENOMIC DNA]</scope>
    <source>
        <strain evidence="2 3">AV1934</strain>
    </source>
</reference>
<comment type="caution">
    <text evidence="2">The sequence shown here is derived from an EMBL/GenBank/DDBJ whole genome shotgun (WGS) entry which is preliminary data.</text>
</comment>
<evidence type="ECO:0000313" key="2">
    <source>
        <dbReference type="EMBL" id="KGA95952.1"/>
    </source>
</evidence>